<protein>
    <submittedName>
        <fullName evidence="1">Uncharacterized protein</fullName>
    </submittedName>
</protein>
<proteinExistence type="predicted"/>
<comment type="caution">
    <text evidence="1">The sequence shown here is derived from an EMBL/GenBank/DDBJ whole genome shotgun (WGS) entry which is preliminary data.</text>
</comment>
<dbReference type="EMBL" id="MFBE01000005">
    <property type="protein sequence ID" value="OGD92054.1"/>
    <property type="molecule type" value="Genomic_DNA"/>
</dbReference>
<evidence type="ECO:0000313" key="2">
    <source>
        <dbReference type="Proteomes" id="UP000178492"/>
    </source>
</evidence>
<gene>
    <name evidence="1" type="ORF">A3D81_03240</name>
</gene>
<dbReference type="AlphaFoldDB" id="A0A1F5GJN9"/>
<dbReference type="Proteomes" id="UP000178492">
    <property type="component" value="Unassembled WGS sequence"/>
</dbReference>
<name>A0A1F5GJN9_9BACT</name>
<evidence type="ECO:0000313" key="1">
    <source>
        <dbReference type="EMBL" id="OGD92054.1"/>
    </source>
</evidence>
<reference evidence="1 2" key="1">
    <citation type="journal article" date="2016" name="Nat. Commun.">
        <title>Thousands of microbial genomes shed light on interconnected biogeochemical processes in an aquifer system.</title>
        <authorList>
            <person name="Anantharaman K."/>
            <person name="Brown C.T."/>
            <person name="Hug L.A."/>
            <person name="Sharon I."/>
            <person name="Castelle C.J."/>
            <person name="Probst A.J."/>
            <person name="Thomas B.C."/>
            <person name="Singh A."/>
            <person name="Wilkins M.J."/>
            <person name="Karaoz U."/>
            <person name="Brodie E.L."/>
            <person name="Williams K.H."/>
            <person name="Hubbard S.S."/>
            <person name="Banfield J.F."/>
        </authorList>
    </citation>
    <scope>NUCLEOTIDE SEQUENCE [LARGE SCALE GENOMIC DNA]</scope>
</reference>
<organism evidence="1 2">
    <name type="scientific">Candidatus Curtissbacteria bacterium RIFCSPHIGHO2_02_FULL_40_17</name>
    <dbReference type="NCBI Taxonomy" id="1797715"/>
    <lineage>
        <taxon>Bacteria</taxon>
        <taxon>Candidatus Curtissiibacteriota</taxon>
    </lineage>
</organism>
<accession>A0A1F5GJN9</accession>
<sequence length="65" mass="7313">MAEQLFRPPAKARHLSSVGRVLASKASCHGFESRLPLNHKGPLGRNVPMAGICMFWEFLDILFKF</sequence>